<dbReference type="InterPro" id="IPR040581">
    <property type="entry name" value="Thioredoxin_11"/>
</dbReference>
<sequence length="1104" mass="124671">MSHLGVQNVSHREVFDHGMATHVATAILYGAQAFFVFDREVSSSESVQEIEGNLQAVIKKEISISGNADLKMKSEEKSQTENFSCKFHGDFSLESNPVSFQDAMQVYSTLPKMMGDDGEKAVPIKVWLYPLTKMDSKAAKMVREISLALIFDAQKVLEELSEIDMRCSDLGKNSIANTFPEIKKKIQHFKDLCKQHRQTFQKELAGILPSIRGGDKEEGALADILRAVNESPFNSRNLQDFLKMKEREVDFVQSYCANLSEIEVIPSESKLNQIVLDRQNEFVLCFTFTSLHEEEPFLANLQHYLHKEGLEEKANSKCQAWFERKQISQRARKAARSISDFSRLNKSHGKLRFVVASVPDKDNPGASVYLYEDGDLVSCSFDLPSKPLPLLVTGIRHDSVQLTFQPAEYGRENITSYQVEYRAEGEENWKTVNTESSQETFLLRGLSPNRQYQFQYAARCKPGLSETRNATQSVKTLPIGPPGKPRKVSVGSSVISVSWGSPSAIGVDVVIKEYKVEYRVGNENSEGKGEWNERRTGRKIEFFQINGLSPQSLYRLRVSAVCADGAQSVPSEEVEVSTSQDEEEKDRLVEKYLPKSRLVVRGPPSIYVLPLKVTSDDSTSCLKYLLGEENSRVPNKVIMVMGATGSGKTTLINGMVNYILGVQWEDEFRFTLIHEETHRSQAESVKVYVLHYQEGFQIPSSLTIIDTPGFDDTEVIEHNLLSKKEIRDFLSILSDIDHLDAICLVLQASLSCLTPAQRYMFESFLPSLGKDMKDHVQVLVTFADVQTPPVLEAIKAAHVPCAKDASGTPIHFKFNNSALFANNTVKSGGSCNFAEMFWKMGCMSMKVFFDSLYTLHPSSMIFLKKVLQELKRMEAVWRTLDERKAPELRIVLVGKTGSGKSATGNTILGKKEFMSTRSSTSVTKTCEKKETVIDGRRIVVVDTPGFFNTCFAQEETSKEVEKCVKWCYPGPHAIIQVMQVGLFTQDEKDVAELIHNIFNLEAKDYKIILFTRKDDLEGKTLKTFLNEGDASLWEHIDRCGGRCLAFNNEAEGREREEQVQELLCMIDDMVEKNSQAPCYTEEMLARDQRERKDIIQKTIRQFFN</sequence>
<dbReference type="Ensembl" id="ENSACAT00000050134.1">
    <property type="protein sequence ID" value="ENSACAP00000034706.1"/>
    <property type="gene ID" value="ENSACAG00000025821.3"/>
</dbReference>
<dbReference type="PANTHER" id="PTHR31594:SF16">
    <property type="entry name" value="SI:CH211-281L24.3"/>
    <property type="match status" value="1"/>
</dbReference>
<dbReference type="InterPro" id="IPR027417">
    <property type="entry name" value="P-loop_NTPase"/>
</dbReference>
<feature type="domain" description="Fibronectin type-III" evidence="3">
    <location>
        <begin position="481"/>
        <end position="581"/>
    </location>
</feature>
<proteinExistence type="inferred from homology"/>
<dbReference type="InterPro" id="IPR048997">
    <property type="entry name" value="Stonustoxin-like_helical"/>
</dbReference>
<dbReference type="InterPro" id="IPR006703">
    <property type="entry name" value="G_AIG1"/>
</dbReference>
<evidence type="ECO:0000313" key="6">
    <source>
        <dbReference type="Proteomes" id="UP000001646"/>
    </source>
</evidence>
<evidence type="ECO:0000256" key="2">
    <source>
        <dbReference type="ARBA" id="ARBA00022741"/>
    </source>
</evidence>
<dbReference type="InterPro" id="IPR013783">
    <property type="entry name" value="Ig-like_fold"/>
</dbReference>
<dbReference type="Pfam" id="PF00041">
    <property type="entry name" value="fn3"/>
    <property type="match status" value="2"/>
</dbReference>
<dbReference type="FunFam" id="3.40.50.300:FF:000366">
    <property type="entry name" value="GTPase, IMAP family member 2"/>
    <property type="match status" value="1"/>
</dbReference>
<reference evidence="5" key="1">
    <citation type="submission" date="2009-12" db="EMBL/GenBank/DDBJ databases">
        <title>The Genome Sequence of Anolis carolinensis (Green Anole Lizard).</title>
        <authorList>
            <consortium name="The Genome Sequencing Platform"/>
            <person name="Di Palma F."/>
            <person name="Alfoldi J."/>
            <person name="Heiman D."/>
            <person name="Young S."/>
            <person name="Grabherr M."/>
            <person name="Johnson J."/>
            <person name="Lander E.S."/>
            <person name="Lindblad-Toh K."/>
        </authorList>
    </citation>
    <scope>NUCLEOTIDE SEQUENCE [LARGE SCALE GENOMIC DNA]</scope>
    <source>
        <strain evidence="5">JBL SC #1</strain>
    </source>
</reference>
<keyword evidence="6" id="KW-1185">Reference proteome</keyword>
<dbReference type="AlphaFoldDB" id="A0A803THL6"/>
<dbReference type="Bgee" id="ENSACAG00000025821">
    <property type="expression patterns" value="Expressed in adrenal gland and 5 other cell types or tissues"/>
</dbReference>
<dbReference type="Gene3D" id="3.40.50.300">
    <property type="entry name" value="P-loop containing nucleotide triphosphate hydrolases"/>
    <property type="match status" value="2"/>
</dbReference>
<reference evidence="5" key="2">
    <citation type="submission" date="2025-08" db="UniProtKB">
        <authorList>
            <consortium name="Ensembl"/>
        </authorList>
    </citation>
    <scope>IDENTIFICATION</scope>
</reference>
<dbReference type="InterPro" id="IPR036116">
    <property type="entry name" value="FN3_sf"/>
</dbReference>
<dbReference type="Pfam" id="PF04548">
    <property type="entry name" value="AIG1"/>
    <property type="match status" value="1"/>
</dbReference>
<dbReference type="PROSITE" id="PS51720">
    <property type="entry name" value="G_AIG1"/>
    <property type="match status" value="1"/>
</dbReference>
<evidence type="ECO:0000259" key="4">
    <source>
        <dbReference type="PROSITE" id="PS51720"/>
    </source>
</evidence>
<dbReference type="CDD" id="cd00882">
    <property type="entry name" value="Ras_like_GTPase"/>
    <property type="match status" value="1"/>
</dbReference>
<name>A0A803THL6_ANOCA</name>
<dbReference type="GeneTree" id="ENSGT00940000159509"/>
<dbReference type="GO" id="GO:0005525">
    <property type="term" value="F:GTP binding"/>
    <property type="evidence" value="ECO:0007669"/>
    <property type="project" value="InterPro"/>
</dbReference>
<dbReference type="InterPro" id="IPR003961">
    <property type="entry name" value="FN3_dom"/>
</dbReference>
<dbReference type="InterPro" id="IPR052090">
    <property type="entry name" value="Cytolytic_pore-forming_toxin"/>
</dbReference>
<dbReference type="Gene3D" id="2.60.40.10">
    <property type="entry name" value="Immunoglobulins"/>
    <property type="match status" value="2"/>
</dbReference>
<evidence type="ECO:0000259" key="3">
    <source>
        <dbReference type="PROSITE" id="PS50853"/>
    </source>
</evidence>
<organism evidence="5 6">
    <name type="scientific">Anolis carolinensis</name>
    <name type="common">Green anole</name>
    <name type="synonym">American chameleon</name>
    <dbReference type="NCBI Taxonomy" id="28377"/>
    <lineage>
        <taxon>Eukaryota</taxon>
        <taxon>Metazoa</taxon>
        <taxon>Chordata</taxon>
        <taxon>Craniata</taxon>
        <taxon>Vertebrata</taxon>
        <taxon>Euteleostomi</taxon>
        <taxon>Lepidosauria</taxon>
        <taxon>Squamata</taxon>
        <taxon>Bifurcata</taxon>
        <taxon>Unidentata</taxon>
        <taxon>Episquamata</taxon>
        <taxon>Toxicofera</taxon>
        <taxon>Iguania</taxon>
        <taxon>Dactyloidae</taxon>
        <taxon>Anolis</taxon>
    </lineage>
</organism>
<keyword evidence="2" id="KW-0547">Nucleotide-binding</keyword>
<accession>A0A803THL6</accession>
<reference evidence="5" key="3">
    <citation type="submission" date="2025-09" db="UniProtKB">
        <authorList>
            <consortium name="Ensembl"/>
        </authorList>
    </citation>
    <scope>IDENTIFICATION</scope>
</reference>
<comment type="similarity">
    <text evidence="1">Belongs to the TRAFAC class TrmE-Era-EngA-EngB-Septin-like GTPase superfamily. AIG1/Toc34/Toc159-like paraseptin GTPase family. IAN subfamily.</text>
</comment>
<dbReference type="SUPFAM" id="SSF49265">
    <property type="entry name" value="Fibronectin type III"/>
    <property type="match status" value="1"/>
</dbReference>
<dbReference type="PANTHER" id="PTHR31594">
    <property type="entry name" value="AIG1-TYPE G DOMAIN-CONTAINING PROTEIN"/>
    <property type="match status" value="1"/>
</dbReference>
<feature type="domain" description="AIG1-type G" evidence="4">
    <location>
        <begin position="885"/>
        <end position="1088"/>
    </location>
</feature>
<dbReference type="SMART" id="SM00060">
    <property type="entry name" value="FN3"/>
    <property type="match status" value="2"/>
</dbReference>
<dbReference type="SUPFAM" id="SSF52540">
    <property type="entry name" value="P-loop containing nucleoside triphosphate hydrolases"/>
    <property type="match status" value="2"/>
</dbReference>
<dbReference type="PROSITE" id="PS50853">
    <property type="entry name" value="FN3"/>
    <property type="match status" value="2"/>
</dbReference>
<dbReference type="CDD" id="cd01852">
    <property type="entry name" value="AIG1"/>
    <property type="match status" value="1"/>
</dbReference>
<dbReference type="Pfam" id="PF21109">
    <property type="entry name" value="Stonustoxin_helical"/>
    <property type="match status" value="1"/>
</dbReference>
<feature type="domain" description="Fibronectin type-III" evidence="3">
    <location>
        <begin position="386"/>
        <end position="479"/>
    </location>
</feature>
<evidence type="ECO:0000256" key="1">
    <source>
        <dbReference type="ARBA" id="ARBA00008535"/>
    </source>
</evidence>
<dbReference type="Proteomes" id="UP000001646">
    <property type="component" value="Unplaced"/>
</dbReference>
<dbReference type="Pfam" id="PF18078">
    <property type="entry name" value="Thioredoxin_11"/>
    <property type="match status" value="1"/>
</dbReference>
<dbReference type="InParanoid" id="A0A803THL6"/>
<evidence type="ECO:0000313" key="5">
    <source>
        <dbReference type="Ensembl" id="ENSACAP00000034706.1"/>
    </source>
</evidence>
<protein>
    <submittedName>
        <fullName evidence="5">Uncharacterized protein</fullName>
    </submittedName>
</protein>
<dbReference type="CDD" id="cd00063">
    <property type="entry name" value="FN3"/>
    <property type="match status" value="2"/>
</dbReference>